<dbReference type="InterPro" id="IPR028098">
    <property type="entry name" value="Glyco_trans_4-like_N"/>
</dbReference>
<keyword evidence="1" id="KW-0472">Membrane</keyword>
<dbReference type="PANTHER" id="PTHR45947:SF3">
    <property type="entry name" value="SULFOQUINOVOSYL TRANSFERASE SQD2"/>
    <property type="match status" value="1"/>
</dbReference>
<dbReference type="eggNOG" id="COG0438">
    <property type="taxonomic scope" value="Bacteria"/>
</dbReference>
<dbReference type="InParanoid" id="A0A1I2DMU1"/>
<dbReference type="Pfam" id="PF13439">
    <property type="entry name" value="Glyco_transf_4"/>
    <property type="match status" value="1"/>
</dbReference>
<keyword evidence="4" id="KW-0808">Transferase</keyword>
<protein>
    <submittedName>
        <fullName evidence="4">Glycosyltransferase involved in cell wall bisynthesis</fullName>
    </submittedName>
</protein>
<dbReference type="Pfam" id="PF00534">
    <property type="entry name" value="Glycos_transf_1"/>
    <property type="match status" value="1"/>
</dbReference>
<organism evidence="4 5">
    <name type="scientific">Thermophagus xiamenensis</name>
    <dbReference type="NCBI Taxonomy" id="385682"/>
    <lineage>
        <taxon>Bacteria</taxon>
        <taxon>Pseudomonadati</taxon>
        <taxon>Bacteroidota</taxon>
        <taxon>Bacteroidia</taxon>
        <taxon>Marinilabiliales</taxon>
        <taxon>Marinilabiliaceae</taxon>
        <taxon>Thermophagus</taxon>
    </lineage>
</organism>
<dbReference type="PANTHER" id="PTHR45947">
    <property type="entry name" value="SULFOQUINOVOSYL TRANSFERASE SQD2"/>
    <property type="match status" value="1"/>
</dbReference>
<dbReference type="CDD" id="cd03801">
    <property type="entry name" value="GT4_PimA-like"/>
    <property type="match status" value="1"/>
</dbReference>
<dbReference type="OrthoDB" id="9811239at2"/>
<keyword evidence="1" id="KW-1133">Transmembrane helix</keyword>
<dbReference type="RefSeq" id="WP_010527547.1">
    <property type="nucleotide sequence ID" value="NZ_AFSL01000054.1"/>
</dbReference>
<dbReference type="EMBL" id="FONA01000019">
    <property type="protein sequence ID" value="SFE81895.1"/>
    <property type="molecule type" value="Genomic_DNA"/>
</dbReference>
<feature type="transmembrane region" description="Helical" evidence="1">
    <location>
        <begin position="78"/>
        <end position="96"/>
    </location>
</feature>
<dbReference type="Gene3D" id="3.40.50.2000">
    <property type="entry name" value="Glycogen Phosphorylase B"/>
    <property type="match status" value="2"/>
</dbReference>
<proteinExistence type="predicted"/>
<dbReference type="InterPro" id="IPR001296">
    <property type="entry name" value="Glyco_trans_1"/>
</dbReference>
<dbReference type="InterPro" id="IPR050194">
    <property type="entry name" value="Glycosyltransferase_grp1"/>
</dbReference>
<evidence type="ECO:0000256" key="1">
    <source>
        <dbReference type="SAM" id="Phobius"/>
    </source>
</evidence>
<evidence type="ECO:0000259" key="2">
    <source>
        <dbReference type="Pfam" id="PF00534"/>
    </source>
</evidence>
<dbReference type="STRING" id="385682.SAMN05444380_11961"/>
<reference evidence="4 5" key="1">
    <citation type="submission" date="2016-10" db="EMBL/GenBank/DDBJ databases">
        <authorList>
            <person name="de Groot N.N."/>
        </authorList>
    </citation>
    <scope>NUCLEOTIDE SEQUENCE [LARGE SCALE GENOMIC DNA]</scope>
    <source>
        <strain evidence="4 5">DSM 19012</strain>
    </source>
</reference>
<feature type="domain" description="Glycosyl transferase family 1" evidence="2">
    <location>
        <begin position="198"/>
        <end position="360"/>
    </location>
</feature>
<evidence type="ECO:0000313" key="4">
    <source>
        <dbReference type="EMBL" id="SFE81895.1"/>
    </source>
</evidence>
<feature type="domain" description="Glycosyltransferase subfamily 4-like N-terminal" evidence="3">
    <location>
        <begin position="74"/>
        <end position="187"/>
    </location>
</feature>
<evidence type="ECO:0000313" key="5">
    <source>
        <dbReference type="Proteomes" id="UP000181976"/>
    </source>
</evidence>
<name>A0A1I2DMU1_9BACT</name>
<keyword evidence="1" id="KW-0812">Transmembrane</keyword>
<dbReference type="GO" id="GO:0016757">
    <property type="term" value="F:glycosyltransferase activity"/>
    <property type="evidence" value="ECO:0007669"/>
    <property type="project" value="InterPro"/>
</dbReference>
<dbReference type="SUPFAM" id="SSF53756">
    <property type="entry name" value="UDP-Glycosyltransferase/glycogen phosphorylase"/>
    <property type="match status" value="1"/>
</dbReference>
<keyword evidence="5" id="KW-1185">Reference proteome</keyword>
<sequence length="386" mass="44773">MKVLYITHYVGFYGANKALLQLILDLRGENINPLVLVPCDGPFCKVLKSHNIEFIIKNFHNWRYDSKKDKFVIRYLKLGYYIFYDFLNILPFYWILKRKRISLIHTNSSMIPIGGLMAKLLRIPHVWHLREFGEGMHYDNYFYFGKKLSGKFMSYTSDCVVAISHAIKNYYATIIKGREIEIIYDGISFGEERTFSTFKKDARKINLCVVGRISRGKNQMEVLKALKFLRESVREQILLYIIGDGDAKYLSAMYDFIKMNDLFAYVKILGFREDVYSLLEKMHIGVVASKSEGFGLVTVEYMMHNVAVIASNSGANVELVQNKKNGLIYSLGDYLELANKIDLLVGNAVFREYLAKKAFKYAKEQFHSKICAKKVYNIYQKLLFGN</sequence>
<dbReference type="AlphaFoldDB" id="A0A1I2DMU1"/>
<gene>
    <name evidence="4" type="ORF">SAMN05444380_11961</name>
</gene>
<dbReference type="Proteomes" id="UP000181976">
    <property type="component" value="Unassembled WGS sequence"/>
</dbReference>
<evidence type="ECO:0000259" key="3">
    <source>
        <dbReference type="Pfam" id="PF13439"/>
    </source>
</evidence>
<accession>A0A1I2DMU1</accession>